<comment type="subunit">
    <text evidence="9">Forms a complex with TatC.</text>
</comment>
<keyword evidence="4 9" id="KW-0812">Transmembrane</keyword>
<evidence type="ECO:0000256" key="1">
    <source>
        <dbReference type="ARBA" id="ARBA00004162"/>
    </source>
</evidence>
<dbReference type="OrthoDB" id="9800908at2"/>
<gene>
    <name evidence="9" type="primary">tatA</name>
    <name evidence="11" type="ORF">HM1_1959</name>
</gene>
<keyword evidence="6 9" id="KW-1133">Transmembrane helix</keyword>
<reference evidence="11 12" key="1">
    <citation type="journal article" date="2008" name="J. Bacteriol.">
        <title>The genome of Heliobacterium modesticaldum, a phototrophic representative of the Firmicutes containing the simplest photosynthetic apparatus.</title>
        <authorList>
            <person name="Sattley W.M."/>
            <person name="Madigan M.T."/>
            <person name="Swingley W.D."/>
            <person name="Cheung P.C."/>
            <person name="Clocksin K.M."/>
            <person name="Conrad A.L."/>
            <person name="Dejesa L.C."/>
            <person name="Honchak B.M."/>
            <person name="Jung D.O."/>
            <person name="Karbach L.E."/>
            <person name="Kurdoglu A."/>
            <person name="Lahiri S."/>
            <person name="Mastrian S.D."/>
            <person name="Page L.E."/>
            <person name="Taylor H.L."/>
            <person name="Wang Z.T."/>
            <person name="Raymond J."/>
            <person name="Chen M."/>
            <person name="Blankenship R.E."/>
            <person name="Touchman J.W."/>
        </authorList>
    </citation>
    <scope>NUCLEOTIDE SEQUENCE [LARGE SCALE GENOMIC DNA]</scope>
    <source>
        <strain evidence="12">ATCC 51547 / Ice1</strain>
    </source>
</reference>
<dbReference type="eggNOG" id="COG1826">
    <property type="taxonomic scope" value="Bacteria"/>
</dbReference>
<comment type="similarity">
    <text evidence="9">Belongs to the TatA/E family.</text>
</comment>
<dbReference type="PANTHER" id="PTHR42982">
    <property type="entry name" value="SEC-INDEPENDENT PROTEIN TRANSLOCASE PROTEIN TATA"/>
    <property type="match status" value="1"/>
</dbReference>
<keyword evidence="2 9" id="KW-0813">Transport</keyword>
<dbReference type="KEGG" id="hmo:HM1_1959"/>
<evidence type="ECO:0000256" key="3">
    <source>
        <dbReference type="ARBA" id="ARBA00022475"/>
    </source>
</evidence>
<evidence type="ECO:0000256" key="5">
    <source>
        <dbReference type="ARBA" id="ARBA00022927"/>
    </source>
</evidence>
<sequence length="72" mass="7520">MGSLGIPELLLILVVAMLIFGAGKLPEIGRSLGRGINEFKSAVSNDGEETKELKAKPPVKGDTQGDAPSKDN</sequence>
<feature type="transmembrane region" description="Helical" evidence="9">
    <location>
        <begin position="6"/>
        <end position="25"/>
    </location>
</feature>
<evidence type="ECO:0000256" key="2">
    <source>
        <dbReference type="ARBA" id="ARBA00022448"/>
    </source>
</evidence>
<dbReference type="Proteomes" id="UP000008550">
    <property type="component" value="Chromosome"/>
</dbReference>
<keyword evidence="8 9" id="KW-0472">Membrane</keyword>
<dbReference type="NCBIfam" id="TIGR01411">
    <property type="entry name" value="tatAE"/>
    <property type="match status" value="1"/>
</dbReference>
<dbReference type="GO" id="GO:0043953">
    <property type="term" value="P:protein transport by the Tat complex"/>
    <property type="evidence" value="ECO:0007669"/>
    <property type="project" value="UniProtKB-UniRule"/>
</dbReference>
<dbReference type="HOGENOM" id="CLU_086034_6_0_9"/>
<dbReference type="Pfam" id="PF02416">
    <property type="entry name" value="TatA_B_E"/>
    <property type="match status" value="1"/>
</dbReference>
<dbReference type="NCBIfam" id="NF011430">
    <property type="entry name" value="PRK14861.1"/>
    <property type="match status" value="1"/>
</dbReference>
<feature type="region of interest" description="Disordered" evidence="10">
    <location>
        <begin position="43"/>
        <end position="72"/>
    </location>
</feature>
<proteinExistence type="inferred from homology"/>
<keyword evidence="7 9" id="KW-0811">Translocation</keyword>
<dbReference type="AlphaFoldDB" id="B0TFT7"/>
<accession>B0TFT7</accession>
<keyword evidence="5 9" id="KW-0653">Protein transport</keyword>
<dbReference type="GO" id="GO:0008320">
    <property type="term" value="F:protein transmembrane transporter activity"/>
    <property type="evidence" value="ECO:0007669"/>
    <property type="project" value="UniProtKB-UniRule"/>
</dbReference>
<name>B0TFT7_HELMI</name>
<evidence type="ECO:0000256" key="9">
    <source>
        <dbReference type="HAMAP-Rule" id="MF_00236"/>
    </source>
</evidence>
<dbReference type="EMBL" id="CP000930">
    <property type="protein sequence ID" value="ABZ84517.1"/>
    <property type="molecule type" value="Genomic_DNA"/>
</dbReference>
<protein>
    <recommendedName>
        <fullName evidence="9">Sec-independent protein translocase protein TatA</fullName>
    </recommendedName>
</protein>
<dbReference type="PANTHER" id="PTHR42982:SF1">
    <property type="entry name" value="SEC-INDEPENDENT PROTEIN TRANSLOCASE PROTEIN TATA"/>
    <property type="match status" value="1"/>
</dbReference>
<evidence type="ECO:0000256" key="7">
    <source>
        <dbReference type="ARBA" id="ARBA00023010"/>
    </source>
</evidence>
<evidence type="ECO:0000256" key="6">
    <source>
        <dbReference type="ARBA" id="ARBA00022989"/>
    </source>
</evidence>
<evidence type="ECO:0000256" key="4">
    <source>
        <dbReference type="ARBA" id="ARBA00022692"/>
    </source>
</evidence>
<dbReference type="HAMAP" id="MF_00236">
    <property type="entry name" value="TatA_E"/>
    <property type="match status" value="1"/>
</dbReference>
<dbReference type="GO" id="GO:0033281">
    <property type="term" value="C:TAT protein transport complex"/>
    <property type="evidence" value="ECO:0007669"/>
    <property type="project" value="UniProtKB-UniRule"/>
</dbReference>
<comment type="subcellular location">
    <subcellularLocation>
        <location evidence="1 9">Cell membrane</location>
        <topology evidence="1 9">Single-pass membrane protein</topology>
    </subcellularLocation>
</comment>
<comment type="function">
    <text evidence="9">Part of the twin-arginine translocation (Tat) system that transports large folded proteins containing a characteristic twin-arginine motif in their signal peptide across membranes. TatA could form the protein-conducting channel of the Tat system.</text>
</comment>
<evidence type="ECO:0000313" key="12">
    <source>
        <dbReference type="Proteomes" id="UP000008550"/>
    </source>
</evidence>
<keyword evidence="3 9" id="KW-1003">Cell membrane</keyword>
<keyword evidence="12" id="KW-1185">Reference proteome</keyword>
<dbReference type="InterPro" id="IPR006312">
    <property type="entry name" value="TatA/E"/>
</dbReference>
<dbReference type="InterPro" id="IPR003369">
    <property type="entry name" value="TatA/B/E"/>
</dbReference>
<dbReference type="Gene3D" id="1.20.5.3310">
    <property type="match status" value="1"/>
</dbReference>
<dbReference type="PRINTS" id="PR01506">
    <property type="entry name" value="TATBPROTEIN"/>
</dbReference>
<organism evidence="11 12">
    <name type="scientific">Heliobacterium modesticaldum (strain ATCC 51547 / Ice1)</name>
    <dbReference type="NCBI Taxonomy" id="498761"/>
    <lineage>
        <taxon>Bacteria</taxon>
        <taxon>Bacillati</taxon>
        <taxon>Bacillota</taxon>
        <taxon>Clostridia</taxon>
        <taxon>Eubacteriales</taxon>
        <taxon>Heliobacteriaceae</taxon>
        <taxon>Heliomicrobium</taxon>
    </lineage>
</organism>
<evidence type="ECO:0000256" key="8">
    <source>
        <dbReference type="ARBA" id="ARBA00023136"/>
    </source>
</evidence>
<evidence type="ECO:0000256" key="10">
    <source>
        <dbReference type="SAM" id="MobiDB-lite"/>
    </source>
</evidence>
<dbReference type="STRING" id="498761.HM1_1959"/>
<evidence type="ECO:0000313" key="11">
    <source>
        <dbReference type="EMBL" id="ABZ84517.1"/>
    </source>
</evidence>